<dbReference type="SUPFAM" id="SSF53098">
    <property type="entry name" value="Ribonuclease H-like"/>
    <property type="match status" value="1"/>
</dbReference>
<proteinExistence type="predicted"/>
<keyword evidence="1" id="KW-1185">Reference proteome</keyword>
<dbReference type="AlphaFoldDB" id="A0A914RCJ1"/>
<evidence type="ECO:0000313" key="1">
    <source>
        <dbReference type="Proteomes" id="UP000887564"/>
    </source>
</evidence>
<reference evidence="2" key="1">
    <citation type="submission" date="2022-11" db="UniProtKB">
        <authorList>
            <consortium name="WormBaseParasite"/>
        </authorList>
    </citation>
    <scope>IDENTIFICATION</scope>
</reference>
<protein>
    <submittedName>
        <fullName evidence="2">Uncharacterized protein</fullName>
    </submittedName>
</protein>
<dbReference type="Gene3D" id="3.40.50.2300">
    <property type="match status" value="1"/>
</dbReference>
<dbReference type="InterPro" id="IPR012337">
    <property type="entry name" value="RNaseH-like_sf"/>
</dbReference>
<evidence type="ECO:0000313" key="2">
    <source>
        <dbReference type="WBParaSite" id="PEQ_0000421801-mRNA-1"/>
    </source>
</evidence>
<accession>A0A914RCJ1</accession>
<dbReference type="WBParaSite" id="PEQ_0000421801-mRNA-1">
    <property type="protein sequence ID" value="PEQ_0000421801-mRNA-1"/>
    <property type="gene ID" value="PEQ_0000421801"/>
</dbReference>
<dbReference type="Proteomes" id="UP000887564">
    <property type="component" value="Unplaced"/>
</dbReference>
<sequence>MVRNFINALSKLARNKGVVLENEPQIERVPCDELEAHLRLLSSDPNNPTFVMYIDDREQSHDDLKLYEALYQIITQHVRGNTMREASEKPRTLENIVNKMNAKNFGQNYRIVPEIFA</sequence>
<organism evidence="1 2">
    <name type="scientific">Parascaris equorum</name>
    <name type="common">Equine roundworm</name>
    <dbReference type="NCBI Taxonomy" id="6256"/>
    <lineage>
        <taxon>Eukaryota</taxon>
        <taxon>Metazoa</taxon>
        <taxon>Ecdysozoa</taxon>
        <taxon>Nematoda</taxon>
        <taxon>Chromadorea</taxon>
        <taxon>Rhabditida</taxon>
        <taxon>Spirurina</taxon>
        <taxon>Ascaridomorpha</taxon>
        <taxon>Ascaridoidea</taxon>
        <taxon>Ascarididae</taxon>
        <taxon>Parascaris</taxon>
    </lineage>
</organism>
<name>A0A914RCJ1_PAREQ</name>